<protein>
    <recommendedName>
        <fullName evidence="11">tRNA-splicing ligase RtcB</fullName>
        <ecNumber evidence="11">6.5.1.-</ecNumber>
    </recommendedName>
</protein>
<dbReference type="GO" id="GO:0046872">
    <property type="term" value="F:metal ion binding"/>
    <property type="evidence" value="ECO:0007669"/>
    <property type="project" value="UniProtKB-UniRule"/>
</dbReference>
<feature type="binding site" evidence="9">
    <location>
        <begin position="397"/>
        <end position="400"/>
    </location>
    <ligand>
        <name>GMP</name>
        <dbReference type="ChEBI" id="CHEBI:58115"/>
    </ligand>
</feature>
<comment type="cofactor">
    <cofactor evidence="10 11">
        <name>Mn(2+)</name>
        <dbReference type="ChEBI" id="CHEBI:29035"/>
    </cofactor>
    <text evidence="10 11">Binds 2 manganese ions per subunit.</text>
</comment>
<feature type="binding site" evidence="10">
    <location>
        <position position="369"/>
    </location>
    <ligand>
        <name>Mn(2+)</name>
        <dbReference type="ChEBI" id="CHEBI:29035"/>
        <label>2</label>
    </ligand>
</feature>
<feature type="binding site" evidence="9">
    <location>
        <begin position="369"/>
        <end position="370"/>
    </location>
    <ligand>
        <name>GMP</name>
        <dbReference type="ChEBI" id="CHEBI:58115"/>
    </ligand>
</feature>
<dbReference type="GO" id="GO:0003972">
    <property type="term" value="F:RNA ligase (ATP) activity"/>
    <property type="evidence" value="ECO:0007669"/>
    <property type="project" value="TreeGrafter"/>
</dbReference>
<organism evidence="12 13">
    <name type="scientific">Comamonas testosteroni TK102</name>
    <dbReference type="NCBI Taxonomy" id="1392005"/>
    <lineage>
        <taxon>Bacteria</taxon>
        <taxon>Pseudomonadati</taxon>
        <taxon>Pseudomonadota</taxon>
        <taxon>Betaproteobacteria</taxon>
        <taxon>Burkholderiales</taxon>
        <taxon>Comamonadaceae</taxon>
        <taxon>Comamonas</taxon>
    </lineage>
</organism>
<dbReference type="InterPro" id="IPR001233">
    <property type="entry name" value="RtcB"/>
</dbReference>
<keyword evidence="1 11" id="KW-0436">Ligase</keyword>
<evidence type="ECO:0000256" key="3">
    <source>
        <dbReference type="ARBA" id="ARBA00022741"/>
    </source>
</evidence>
<evidence type="ECO:0000256" key="11">
    <source>
        <dbReference type="RuleBase" id="RU371113"/>
    </source>
</evidence>
<feature type="binding site" evidence="10">
    <location>
        <position position="132"/>
    </location>
    <ligand>
        <name>Mn(2+)</name>
        <dbReference type="ChEBI" id="CHEBI:29035"/>
        <label>1</label>
    </ligand>
</feature>
<feature type="binding site" evidence="9">
    <location>
        <position position="404"/>
    </location>
    <ligand>
        <name>GMP</name>
        <dbReference type="ChEBI" id="CHEBI:58115"/>
    </ligand>
</feature>
<dbReference type="PANTHER" id="PTHR11118">
    <property type="entry name" value="RNA-SPLICING LIGASE RTCB HOMOLOG"/>
    <property type="match status" value="1"/>
</dbReference>
<reference evidence="12 13" key="1">
    <citation type="journal article" date="2014" name="Genome Announc.">
        <title>Complete Genome Sequence of Polychlorinated Biphenyl Degrader Comamonas testosteroni TK102 (NBRC 109938).</title>
        <authorList>
            <person name="Fukuda K."/>
            <person name="Hosoyama A."/>
            <person name="Tsuchikane K."/>
            <person name="Ohji S."/>
            <person name="Yamazoe A."/>
            <person name="Fujita N."/>
            <person name="Shintani M."/>
            <person name="Kimbara K."/>
        </authorList>
    </citation>
    <scope>NUCLEOTIDE SEQUENCE [LARGE SCALE GENOMIC DNA]</scope>
    <source>
        <strain evidence="12">TK102</strain>
    </source>
</reference>
<feature type="binding site" evidence="9">
    <location>
        <begin position="250"/>
        <end position="254"/>
    </location>
    <ligand>
        <name>GMP</name>
        <dbReference type="ChEBI" id="CHEBI:58115"/>
    </ligand>
</feature>
<feature type="binding site" evidence="10">
    <location>
        <position position="251"/>
    </location>
    <ligand>
        <name>Mn(2+)</name>
        <dbReference type="ChEBI" id="CHEBI:29035"/>
        <label>1</label>
    </ligand>
</feature>
<evidence type="ECO:0000256" key="7">
    <source>
        <dbReference type="ARBA" id="ARBA00047746"/>
    </source>
</evidence>
<evidence type="ECO:0000313" key="12">
    <source>
        <dbReference type="EMBL" id="AIJ47180.1"/>
    </source>
</evidence>
<dbReference type="Proteomes" id="UP000028782">
    <property type="component" value="Chromosome"/>
</dbReference>
<comment type="subunit">
    <text evidence="11">Monomer.</text>
</comment>
<dbReference type="KEGG" id="ctes:O987_15345"/>
<feature type="binding site" evidence="9">
    <location>
        <begin position="421"/>
        <end position="424"/>
    </location>
    <ligand>
        <name>GMP</name>
        <dbReference type="ChEBI" id="CHEBI:58115"/>
    </ligand>
</feature>
<name>A0A076PTW9_COMTE</name>
<keyword evidence="4" id="KW-0692">RNA repair</keyword>
<dbReference type="InterPro" id="IPR036025">
    <property type="entry name" value="RtcB-like_sf"/>
</dbReference>
<evidence type="ECO:0000256" key="4">
    <source>
        <dbReference type="ARBA" id="ARBA00022800"/>
    </source>
</evidence>
<evidence type="ECO:0000256" key="1">
    <source>
        <dbReference type="ARBA" id="ARBA00022598"/>
    </source>
</evidence>
<comment type="catalytic activity">
    <reaction evidence="7">
        <text>a 3'-end 3'-phospho-ribonucleotide-RNA + a 5'-end dephospho-ribonucleoside-RNA + GTP = a ribonucleotidyl-ribonucleotide-RNA + GMP + diphosphate</text>
        <dbReference type="Rhea" id="RHEA:68076"/>
        <dbReference type="Rhea" id="RHEA-COMP:10463"/>
        <dbReference type="Rhea" id="RHEA-COMP:13936"/>
        <dbReference type="Rhea" id="RHEA-COMP:17355"/>
        <dbReference type="ChEBI" id="CHEBI:33019"/>
        <dbReference type="ChEBI" id="CHEBI:37565"/>
        <dbReference type="ChEBI" id="CHEBI:58115"/>
        <dbReference type="ChEBI" id="CHEBI:83062"/>
        <dbReference type="ChEBI" id="CHEBI:138284"/>
        <dbReference type="ChEBI" id="CHEBI:173118"/>
        <dbReference type="EC" id="6.5.1.8"/>
    </reaction>
</comment>
<dbReference type="EMBL" id="CP006704">
    <property type="protein sequence ID" value="AIJ47180.1"/>
    <property type="molecule type" value="Genomic_DNA"/>
</dbReference>
<dbReference type="AlphaFoldDB" id="A0A076PTW9"/>
<dbReference type="GO" id="GO:0042245">
    <property type="term" value="P:RNA repair"/>
    <property type="evidence" value="ECO:0007669"/>
    <property type="project" value="UniProtKB-KW"/>
</dbReference>
<sequence length="492" mass="54029">MLLLEGALHLPDSEMRCCVPVFLSIMPHLSGKLSRLQKALSRQGIQVSYRDHIYQIHNEQAAATVLLPDSLPLEHKAVSQLLEFASVADPQGHGAVCKACATPDFHPGSIAPVGAVVATSPDFVIPAAIGTDINCGIRLLSTGLTQAQAELHRTTIVQRLTRVILQNGRDVPVRSAGFKALFDEGPDAFIEHLPDAGLWQGVNRDRLQAELAGCVGLQGFAGRSRYAPEALLQARELLRPPSAADLGSGNHFLEFCVVDEIFDRHAAYAAGLKKGDVTVMIHTGSRDVGFYVGRRWMDLARQQWPQGIKHPRHGLYGLSGALAQDYLQAMGVAARYAWFNRMALAELVRKELEDIAAPDASRLIVDVPHNVVMTEGEFNVHRKGSTPAHDGQWALIPGSMGDYSFLVKGLGHEDWLQSCSHGAGRQVRRQDTRRMKQPLIESMWQCITLREERLIEEAPSAYKPVGPVLQAQEEAGLIRASLKLKPWLTFKA</sequence>
<keyword evidence="5 9" id="KW-0342">GTP-binding</keyword>
<feature type="binding site" evidence="10">
    <location>
        <position position="282"/>
    </location>
    <ligand>
        <name>Mn(2+)</name>
        <dbReference type="ChEBI" id="CHEBI:29035"/>
        <label>2</label>
    </ligand>
</feature>
<evidence type="ECO:0000256" key="2">
    <source>
        <dbReference type="ARBA" id="ARBA00022723"/>
    </source>
</evidence>
<dbReference type="GO" id="GO:0006396">
    <property type="term" value="P:RNA processing"/>
    <property type="evidence" value="ECO:0007669"/>
    <property type="project" value="InterPro"/>
</dbReference>
<evidence type="ECO:0000256" key="8">
    <source>
        <dbReference type="PIRSR" id="PIRSR601233-1"/>
    </source>
</evidence>
<dbReference type="GO" id="GO:0170057">
    <property type="term" value="F:RNA ligase (GTP) activity"/>
    <property type="evidence" value="ECO:0007669"/>
    <property type="project" value="UniProtKB-EC"/>
</dbReference>
<evidence type="ECO:0000256" key="10">
    <source>
        <dbReference type="PIRSR" id="PIRSR601233-3"/>
    </source>
</evidence>
<comment type="similarity">
    <text evidence="11">Belongs to the RtcB family.</text>
</comment>
<dbReference type="HOGENOM" id="CLU_022279_4_0_4"/>
<dbReference type="GO" id="GO:0005525">
    <property type="term" value="F:GTP binding"/>
    <property type="evidence" value="ECO:0007669"/>
    <property type="project" value="UniProtKB-KW"/>
</dbReference>
<feature type="active site" description="GMP-histidine intermediate" evidence="8">
    <location>
        <position position="421"/>
    </location>
</feature>
<keyword evidence="6 10" id="KW-0464">Manganese</keyword>
<dbReference type="SUPFAM" id="SSF103365">
    <property type="entry name" value="Hypothetical protein PH1602"/>
    <property type="match status" value="1"/>
</dbReference>
<gene>
    <name evidence="11" type="primary">rtcB</name>
    <name evidence="12" type="ORF">O987_15345</name>
</gene>
<evidence type="ECO:0000256" key="5">
    <source>
        <dbReference type="ARBA" id="ARBA00023134"/>
    </source>
</evidence>
<evidence type="ECO:0000256" key="9">
    <source>
        <dbReference type="PIRSR" id="PIRSR601233-2"/>
    </source>
</evidence>
<evidence type="ECO:0000313" key="13">
    <source>
        <dbReference type="Proteomes" id="UP000028782"/>
    </source>
</evidence>
<dbReference type="Pfam" id="PF01139">
    <property type="entry name" value="RtcB"/>
    <property type="match status" value="1"/>
</dbReference>
<keyword evidence="2 10" id="KW-0479">Metal-binding</keyword>
<keyword evidence="3 9" id="KW-0547">Nucleotide-binding</keyword>
<accession>A0A076PTW9</accession>
<dbReference type="EC" id="6.5.1.-" evidence="11"/>
<evidence type="ECO:0000256" key="6">
    <source>
        <dbReference type="ARBA" id="ARBA00023211"/>
    </source>
</evidence>
<dbReference type="Gene3D" id="3.90.1860.10">
    <property type="entry name" value="tRNA-splicing ligase RtcB"/>
    <property type="match status" value="1"/>
</dbReference>
<dbReference type="RefSeq" id="WP_043373138.1">
    <property type="nucleotide sequence ID" value="NZ_CP006704.1"/>
</dbReference>
<dbReference type="PANTHER" id="PTHR11118:SF1">
    <property type="entry name" value="RNA-SPLICING LIGASE RTCB HOMOLOG"/>
    <property type="match status" value="1"/>
</dbReference>
<proteinExistence type="inferred from homology"/>